<dbReference type="Gene3D" id="1.10.10.60">
    <property type="entry name" value="Homeodomain-like"/>
    <property type="match status" value="1"/>
</dbReference>
<proteinExistence type="predicted"/>
<protein>
    <submittedName>
        <fullName evidence="1">Uncharacterized protein</fullName>
    </submittedName>
</protein>
<dbReference type="AlphaFoldDB" id="A0AAE4FSI5"/>
<dbReference type="EMBL" id="JAVMIP010000003">
    <property type="protein sequence ID" value="MDS3860155.1"/>
    <property type="molecule type" value="Genomic_DNA"/>
</dbReference>
<keyword evidence="2" id="KW-1185">Reference proteome</keyword>
<organism evidence="1 2">
    <name type="scientific">Pseudocalidococcus azoricus BACA0444</name>
    <dbReference type="NCBI Taxonomy" id="2918990"/>
    <lineage>
        <taxon>Bacteria</taxon>
        <taxon>Bacillati</taxon>
        <taxon>Cyanobacteriota</taxon>
        <taxon>Cyanophyceae</taxon>
        <taxon>Acaryochloridales</taxon>
        <taxon>Thermosynechococcaceae</taxon>
        <taxon>Pseudocalidococcus</taxon>
        <taxon>Pseudocalidococcus azoricus</taxon>
    </lineage>
</organism>
<reference evidence="2" key="1">
    <citation type="submission" date="2023-07" db="EMBL/GenBank/DDBJ databases">
        <authorList>
            <person name="Luz R."/>
            <person name="Cordeiro R."/>
            <person name="Fonseca A."/>
            <person name="Goncalves V."/>
        </authorList>
    </citation>
    <scope>NUCLEOTIDE SEQUENCE [LARGE SCALE GENOMIC DNA]</scope>
    <source>
        <strain evidence="2">BACA0444</strain>
    </source>
</reference>
<gene>
    <name evidence="1" type="ORF">RIF25_04985</name>
</gene>
<evidence type="ECO:0000313" key="2">
    <source>
        <dbReference type="Proteomes" id="UP001268256"/>
    </source>
</evidence>
<dbReference type="Proteomes" id="UP001268256">
    <property type="component" value="Unassembled WGS sequence"/>
</dbReference>
<sequence>MNKLISLQQTQAATLLAQGQSNAAVAREIGCDRSTIIRWKKDPDFMAVVDAELQALQKDCKRVLRSYALDAANRLGELISEDECPYHVQLAASKEVLDRVKGMEPQAPTQGVDPQRYQALLNEYSELAEQLFLSKWENIGHHFVQLGFVESIQEYMAWSEAQKAIYAIILDIEKQRLEGAESTAVDPDLAAWYQEARIKETPEFTLAWMEAERDRWYEKLVTKMTLDVDFEQVEE</sequence>
<comment type="caution">
    <text evidence="1">The sequence shown here is derived from an EMBL/GenBank/DDBJ whole genome shotgun (WGS) entry which is preliminary data.</text>
</comment>
<name>A0AAE4FSI5_9CYAN</name>
<dbReference type="RefSeq" id="WP_322877441.1">
    <property type="nucleotide sequence ID" value="NZ_JAVMIP010000003.1"/>
</dbReference>
<evidence type="ECO:0000313" key="1">
    <source>
        <dbReference type="EMBL" id="MDS3860155.1"/>
    </source>
</evidence>
<accession>A0AAE4FSI5</accession>